<proteinExistence type="predicted"/>
<dbReference type="EMBL" id="CP014672">
    <property type="protein sequence ID" value="ANW99496.1"/>
    <property type="molecule type" value="Genomic_DNA"/>
</dbReference>
<dbReference type="AlphaFoldDB" id="A0A1B1YFF4"/>
<protein>
    <recommendedName>
        <fullName evidence="4">DUF2752 domain-containing protein</fullName>
    </recommendedName>
</protein>
<gene>
    <name evidence="2" type="ORF">CSTERTH_10885</name>
</gene>
<evidence type="ECO:0000256" key="1">
    <source>
        <dbReference type="SAM" id="Phobius"/>
    </source>
</evidence>
<keyword evidence="1" id="KW-0812">Transmembrane</keyword>
<sequence length="162" mass="18721">MNTIITISNKIHKKLKKWLTFFGKPFIRYIMLVLSCAVIITCCVIVYRIDPAKVPLTPPCSFRYFTGLYCPGCGMTRALHAALNLRFSDAFSYNLLWPLITMFVLMSVGMWFSFLVTGKCPFNPFNRFLKRYSAAAYVFIIVLFAFWILRNIPVYPFTLLAP</sequence>
<reference evidence="2 3" key="1">
    <citation type="submission" date="2016-02" db="EMBL/GenBank/DDBJ databases">
        <title>Comparison of Clostridium stercorarium subspecies using comparative genomics and transcriptomics.</title>
        <authorList>
            <person name="Schellenberg J."/>
            <person name="Thallinger G."/>
            <person name="Levin D.B."/>
            <person name="Zhang X."/>
            <person name="Alvare G."/>
            <person name="Fristensky B."/>
            <person name="Sparling R."/>
        </authorList>
    </citation>
    <scope>NUCLEOTIDE SEQUENCE [LARGE SCALE GENOMIC DNA]</scope>
    <source>
        <strain evidence="2 3">DSM 2910</strain>
    </source>
</reference>
<keyword evidence="1" id="KW-0472">Membrane</keyword>
<dbReference type="Pfam" id="PF10825">
    <property type="entry name" value="DUF2752"/>
    <property type="match status" value="1"/>
</dbReference>
<keyword evidence="1" id="KW-1133">Transmembrane helix</keyword>
<accession>A0A1B1YFF4</accession>
<evidence type="ECO:0000313" key="3">
    <source>
        <dbReference type="Proteomes" id="UP000092971"/>
    </source>
</evidence>
<dbReference type="OrthoDB" id="9815897at2"/>
<feature type="transmembrane region" description="Helical" evidence="1">
    <location>
        <begin position="95"/>
        <end position="116"/>
    </location>
</feature>
<name>A0A1B1YFF4_THEST</name>
<organism evidence="2 3">
    <name type="scientific">Thermoclostridium stercorarium subsp. thermolacticum DSM 2910</name>
    <dbReference type="NCBI Taxonomy" id="1121336"/>
    <lineage>
        <taxon>Bacteria</taxon>
        <taxon>Bacillati</taxon>
        <taxon>Bacillota</taxon>
        <taxon>Clostridia</taxon>
        <taxon>Eubacteriales</taxon>
        <taxon>Oscillospiraceae</taxon>
        <taxon>Thermoclostridium</taxon>
    </lineage>
</organism>
<feature type="transmembrane region" description="Helical" evidence="1">
    <location>
        <begin position="26"/>
        <end position="49"/>
    </location>
</feature>
<dbReference type="RefSeq" id="WP_015485120.1">
    <property type="nucleotide sequence ID" value="NZ_CP014672.1"/>
</dbReference>
<evidence type="ECO:0000313" key="2">
    <source>
        <dbReference type="EMBL" id="ANW99496.1"/>
    </source>
</evidence>
<feature type="transmembrane region" description="Helical" evidence="1">
    <location>
        <begin position="128"/>
        <end position="149"/>
    </location>
</feature>
<evidence type="ECO:0008006" key="4">
    <source>
        <dbReference type="Google" id="ProtNLM"/>
    </source>
</evidence>
<dbReference type="Proteomes" id="UP000092971">
    <property type="component" value="Chromosome"/>
</dbReference>
<dbReference type="InterPro" id="IPR021215">
    <property type="entry name" value="DUF2752"/>
</dbReference>